<proteinExistence type="predicted"/>
<dbReference type="EMBL" id="PCVY01000020">
    <property type="protein sequence ID" value="PIQ87098.1"/>
    <property type="molecule type" value="Genomic_DNA"/>
</dbReference>
<evidence type="ECO:0008006" key="3">
    <source>
        <dbReference type="Google" id="ProtNLM"/>
    </source>
</evidence>
<comment type="caution">
    <text evidence="1">The sequence shown here is derived from an EMBL/GenBank/DDBJ whole genome shotgun (WGS) entry which is preliminary data.</text>
</comment>
<name>A0A2H0LRT8_9BACT</name>
<organism evidence="1 2">
    <name type="scientific">Candidatus Abzuiibacterium crystallinum</name>
    <dbReference type="NCBI Taxonomy" id="1974748"/>
    <lineage>
        <taxon>Bacteria</taxon>
        <taxon>Pseudomonadati</taxon>
        <taxon>Candidatus Omnitrophota</taxon>
        <taxon>Candidatus Abzuiibacterium</taxon>
    </lineage>
</organism>
<dbReference type="Proteomes" id="UP000230859">
    <property type="component" value="Unassembled WGS sequence"/>
</dbReference>
<dbReference type="AlphaFoldDB" id="A0A2H0LRT8"/>
<accession>A0A2H0LRT8</accession>
<protein>
    <recommendedName>
        <fullName evidence="3">STAS domain-containing protein</fullName>
    </recommendedName>
</protein>
<evidence type="ECO:0000313" key="2">
    <source>
        <dbReference type="Proteomes" id="UP000230859"/>
    </source>
</evidence>
<reference evidence="1 2" key="1">
    <citation type="submission" date="2017-09" db="EMBL/GenBank/DDBJ databases">
        <title>Depth-based differentiation of microbial function through sediment-hosted aquifers and enrichment of novel symbionts in the deep terrestrial subsurface.</title>
        <authorList>
            <person name="Probst A.J."/>
            <person name="Ladd B."/>
            <person name="Jarett J.K."/>
            <person name="Geller-Mcgrath D.E."/>
            <person name="Sieber C.M."/>
            <person name="Emerson J.B."/>
            <person name="Anantharaman K."/>
            <person name="Thomas B.C."/>
            <person name="Malmstrom R."/>
            <person name="Stieglmeier M."/>
            <person name="Klingl A."/>
            <person name="Woyke T."/>
            <person name="Ryan C.M."/>
            <person name="Banfield J.F."/>
        </authorList>
    </citation>
    <scope>NUCLEOTIDE SEQUENCE [LARGE SCALE GENOMIC DNA]</scope>
    <source>
        <strain evidence="1">CG11_big_fil_rev_8_21_14_0_20_45_26</strain>
    </source>
</reference>
<sequence length="123" mass="14246">MSSRLNLKAGLMPKRRNNFSPNFKKNVSKAGKGFKVLTDFTLLDEIDSGVMDYIKKNMDFLNQHGVREILRVIPTDEQDLGFNILSAFHYSKEVVFLTLPTREEAYEYLRDEQSRQGDEPVRS</sequence>
<gene>
    <name evidence="1" type="ORF">COV74_02095</name>
</gene>
<evidence type="ECO:0000313" key="1">
    <source>
        <dbReference type="EMBL" id="PIQ87098.1"/>
    </source>
</evidence>